<comment type="caution">
    <text evidence="17">The sequence shown here is derived from an EMBL/GenBank/DDBJ whole genome shotgun (WGS) entry which is preliminary data.</text>
</comment>
<dbReference type="GO" id="GO:0036125">
    <property type="term" value="C:fatty acid beta-oxidation multienzyme complex"/>
    <property type="evidence" value="ECO:0007669"/>
    <property type="project" value="InterPro"/>
</dbReference>
<name>A0AAW7XMN7_9GAMM</name>
<dbReference type="AlphaFoldDB" id="A0AAW7XMN7"/>
<evidence type="ECO:0000256" key="9">
    <source>
        <dbReference type="ARBA" id="ARBA00023098"/>
    </source>
</evidence>
<dbReference type="PROSITE" id="PS00067">
    <property type="entry name" value="3HCDH"/>
    <property type="match status" value="1"/>
</dbReference>
<keyword evidence="12" id="KW-0511">Multifunctional enzyme</keyword>
<comment type="similarity">
    <text evidence="14">Belongs to the enoyl-CoA hydratase/isomerase family.</text>
</comment>
<feature type="domain" description="3-hydroxyacyl-CoA dehydrogenase C-terminal" evidence="15">
    <location>
        <begin position="497"/>
        <end position="592"/>
    </location>
</feature>
<dbReference type="EMBL" id="JAUOPG010000007">
    <property type="protein sequence ID" value="MDO6454178.1"/>
    <property type="molecule type" value="Genomic_DNA"/>
</dbReference>
<keyword evidence="6" id="KW-0442">Lipid degradation</keyword>
<dbReference type="EC" id="4.2.1.17" evidence="4"/>
<accession>A0AAW7XMN7</accession>
<reference evidence="17" key="1">
    <citation type="submission" date="2023-07" db="EMBL/GenBank/DDBJ databases">
        <title>Genome content predicts the carbon catabolic preferences of heterotrophic bacteria.</title>
        <authorList>
            <person name="Gralka M."/>
        </authorList>
    </citation>
    <scope>NUCLEOTIDE SEQUENCE</scope>
    <source>
        <strain evidence="17">I2M16</strain>
    </source>
</reference>
<dbReference type="NCBIfam" id="TIGR02437">
    <property type="entry name" value="FadB"/>
    <property type="match status" value="1"/>
</dbReference>
<proteinExistence type="inferred from homology"/>
<dbReference type="GO" id="GO:0006635">
    <property type="term" value="P:fatty acid beta-oxidation"/>
    <property type="evidence" value="ECO:0007669"/>
    <property type="project" value="TreeGrafter"/>
</dbReference>
<dbReference type="InterPro" id="IPR036291">
    <property type="entry name" value="NAD(P)-bd_dom_sf"/>
</dbReference>
<evidence type="ECO:0000259" key="16">
    <source>
        <dbReference type="Pfam" id="PF02737"/>
    </source>
</evidence>
<keyword evidence="9" id="KW-0443">Lipid metabolism</keyword>
<evidence type="ECO:0000256" key="7">
    <source>
        <dbReference type="ARBA" id="ARBA00023002"/>
    </source>
</evidence>
<dbReference type="InterPro" id="IPR018376">
    <property type="entry name" value="Enoyl-CoA_hyd/isom_CS"/>
</dbReference>
<dbReference type="InterPro" id="IPR006176">
    <property type="entry name" value="3-OHacyl-CoA_DH_NAD-bd"/>
</dbReference>
<dbReference type="GO" id="GO:0016509">
    <property type="term" value="F:long-chain (3S)-3-hydroxyacyl-CoA dehydrogenase (NAD+) activity"/>
    <property type="evidence" value="ECO:0007669"/>
    <property type="project" value="TreeGrafter"/>
</dbReference>
<evidence type="ECO:0000256" key="3">
    <source>
        <dbReference type="ARBA" id="ARBA00008750"/>
    </source>
</evidence>
<dbReference type="PANTHER" id="PTHR43612:SF3">
    <property type="entry name" value="TRIFUNCTIONAL ENZYME SUBUNIT ALPHA, MITOCHONDRIAL"/>
    <property type="match status" value="1"/>
</dbReference>
<dbReference type="RefSeq" id="WP_303550682.1">
    <property type="nucleotide sequence ID" value="NZ_JAUOPG010000007.1"/>
</dbReference>
<evidence type="ECO:0000313" key="18">
    <source>
        <dbReference type="Proteomes" id="UP001169862"/>
    </source>
</evidence>
<comment type="catalytic activity">
    <reaction evidence="13">
        <text>a (3S)-3-hydroxyacyl-CoA + NAD(+) = a 3-oxoacyl-CoA + NADH + H(+)</text>
        <dbReference type="Rhea" id="RHEA:22432"/>
        <dbReference type="ChEBI" id="CHEBI:15378"/>
        <dbReference type="ChEBI" id="CHEBI:57318"/>
        <dbReference type="ChEBI" id="CHEBI:57540"/>
        <dbReference type="ChEBI" id="CHEBI:57945"/>
        <dbReference type="ChEBI" id="CHEBI:90726"/>
        <dbReference type="EC" id="1.1.1.35"/>
    </reaction>
</comment>
<dbReference type="InterPro" id="IPR008927">
    <property type="entry name" value="6-PGluconate_DH-like_C_sf"/>
</dbReference>
<dbReference type="Gene3D" id="1.10.1040.50">
    <property type="match status" value="1"/>
</dbReference>
<evidence type="ECO:0000259" key="15">
    <source>
        <dbReference type="Pfam" id="PF00725"/>
    </source>
</evidence>
<keyword evidence="11" id="KW-0456">Lyase</keyword>
<dbReference type="InterPro" id="IPR012799">
    <property type="entry name" value="FadB"/>
</dbReference>
<sequence length="719" mass="77564">MVMEGQTIRVQAAEAGIYEVVFDNTTDAVNTLSQQAMKELADAVSILQSTADLKGVLFSSNKPTFIVGADITEFGQMFTHDEDTIVENITQLQGILNAIEDLQCPTVTAINGLALGGGFELALSTDYRVMADSAKVGLPEVKLGIYPGWGGTVRLPRLIGIDNANEWICAGGEKRADAALKDGAVDAVVAEASVREAGLALLKECIAGKFDYAARRTEKQSAVKLNTIEQMMAFETAKGVIGAKAGKHYPAPMMAIKSIQKAANMVRDAALLVEAKGFAKLAKNDVTRALVGLFLKDQYVKKVSKRYESQGTPVKQAAVLGAGIMGGGVAYQSASKGTPILMKDIREDALQLGLDEANKLLGGQLKRGRIDAAKMAKTLNSITPTLSYGDFGRVDLVVEAVVENVNVKKSVLAEVEEHLSEDAVLTSNTSTISINELAKAVKRPENFCGMHFFNPVHRMPLVEVIRGEKTSEAAIARTVSYAKAMGKTPIVVNDCPGFLVNRILFPYFAGFSQLLKDGADFRQVDKVMEGFGWPMGPAYLLDVVGLDTAYHADEVMAQGFPDRMGHTGTSAIDKMYELGRFGQKNDKGFYEYKLDRKGKQQKVVDESVLQLLGDAVGEASPFTEEEIIARMMIPLCIETARCLEEGIVASPAEADMGLIYGIGFPPFRGGALHYLDSMGLDAFCEMAKPYEALGPLYQPTERMKAMAAAGETYFDAARS</sequence>
<comment type="pathway">
    <text evidence="1">Lipid metabolism; fatty acid beta-oxidation.</text>
</comment>
<evidence type="ECO:0000256" key="11">
    <source>
        <dbReference type="ARBA" id="ARBA00023239"/>
    </source>
</evidence>
<evidence type="ECO:0000256" key="14">
    <source>
        <dbReference type="RuleBase" id="RU003707"/>
    </source>
</evidence>
<dbReference type="GO" id="GO:0008692">
    <property type="term" value="F:3-hydroxybutyryl-CoA epimerase activity"/>
    <property type="evidence" value="ECO:0007669"/>
    <property type="project" value="InterPro"/>
</dbReference>
<dbReference type="SUPFAM" id="SSF52096">
    <property type="entry name" value="ClpP/crotonase"/>
    <property type="match status" value="1"/>
</dbReference>
<dbReference type="InterPro" id="IPR006180">
    <property type="entry name" value="3-OHacyl-CoA_DH_CS"/>
</dbReference>
<evidence type="ECO:0000256" key="13">
    <source>
        <dbReference type="ARBA" id="ARBA00049556"/>
    </source>
</evidence>
<keyword evidence="8" id="KW-0520">NAD</keyword>
<dbReference type="Proteomes" id="UP001169862">
    <property type="component" value="Unassembled WGS sequence"/>
</dbReference>
<keyword evidence="10" id="KW-0413">Isomerase</keyword>
<evidence type="ECO:0000256" key="6">
    <source>
        <dbReference type="ARBA" id="ARBA00022963"/>
    </source>
</evidence>
<dbReference type="PANTHER" id="PTHR43612">
    <property type="entry name" value="TRIFUNCTIONAL ENZYME SUBUNIT ALPHA"/>
    <property type="match status" value="1"/>
</dbReference>
<dbReference type="SUPFAM" id="SSF51735">
    <property type="entry name" value="NAD(P)-binding Rossmann-fold domains"/>
    <property type="match status" value="1"/>
</dbReference>
<comment type="similarity">
    <text evidence="2">In the central section; belongs to the 3-hydroxyacyl-CoA dehydrogenase family.</text>
</comment>
<protein>
    <recommendedName>
        <fullName evidence="4">enoyl-CoA hydratase</fullName>
        <ecNumber evidence="4">4.2.1.17</ecNumber>
    </recommendedName>
</protein>
<dbReference type="Pfam" id="PF00725">
    <property type="entry name" value="3HCDH"/>
    <property type="match status" value="1"/>
</dbReference>
<dbReference type="GO" id="GO:0070403">
    <property type="term" value="F:NAD+ binding"/>
    <property type="evidence" value="ECO:0007669"/>
    <property type="project" value="InterPro"/>
</dbReference>
<evidence type="ECO:0000313" key="17">
    <source>
        <dbReference type="EMBL" id="MDO6454178.1"/>
    </source>
</evidence>
<dbReference type="CDD" id="cd06558">
    <property type="entry name" value="crotonase-like"/>
    <property type="match status" value="1"/>
</dbReference>
<dbReference type="PROSITE" id="PS00166">
    <property type="entry name" value="ENOYL_COA_HYDRATASE"/>
    <property type="match status" value="1"/>
</dbReference>
<dbReference type="InterPro" id="IPR006108">
    <property type="entry name" value="3HC_DH_C"/>
</dbReference>
<dbReference type="InterPro" id="IPR001753">
    <property type="entry name" value="Enoyl-CoA_hydra/iso"/>
</dbReference>
<dbReference type="Gene3D" id="3.40.50.720">
    <property type="entry name" value="NAD(P)-binding Rossmann-like Domain"/>
    <property type="match status" value="1"/>
</dbReference>
<dbReference type="NCBIfam" id="NF008727">
    <property type="entry name" value="PRK11730.1"/>
    <property type="match status" value="1"/>
</dbReference>
<evidence type="ECO:0000256" key="5">
    <source>
        <dbReference type="ARBA" id="ARBA00022832"/>
    </source>
</evidence>
<feature type="domain" description="3-hydroxyacyl-CoA dehydrogenase NAD binding" evidence="16">
    <location>
        <begin position="317"/>
        <end position="495"/>
    </location>
</feature>
<evidence type="ECO:0000256" key="2">
    <source>
        <dbReference type="ARBA" id="ARBA00007005"/>
    </source>
</evidence>
<evidence type="ECO:0000256" key="1">
    <source>
        <dbReference type="ARBA" id="ARBA00005005"/>
    </source>
</evidence>
<organism evidence="17 18">
    <name type="scientific">Neptunomonas phycophila</name>
    <dbReference type="NCBI Taxonomy" id="1572645"/>
    <lineage>
        <taxon>Bacteria</taxon>
        <taxon>Pseudomonadati</taxon>
        <taxon>Pseudomonadota</taxon>
        <taxon>Gammaproteobacteria</taxon>
        <taxon>Oceanospirillales</taxon>
        <taxon>Oceanospirillaceae</taxon>
        <taxon>Neptunomonas</taxon>
    </lineage>
</organism>
<evidence type="ECO:0000256" key="4">
    <source>
        <dbReference type="ARBA" id="ARBA00012076"/>
    </source>
</evidence>
<dbReference type="GO" id="GO:0004165">
    <property type="term" value="F:delta(3)-delta(2)-enoyl-CoA isomerase activity"/>
    <property type="evidence" value="ECO:0007669"/>
    <property type="project" value="InterPro"/>
</dbReference>
<gene>
    <name evidence="17" type="primary">fadB</name>
    <name evidence="17" type="ORF">Q4490_11460</name>
</gene>
<dbReference type="Pfam" id="PF00378">
    <property type="entry name" value="ECH_1"/>
    <property type="match status" value="1"/>
</dbReference>
<evidence type="ECO:0000256" key="8">
    <source>
        <dbReference type="ARBA" id="ARBA00023027"/>
    </source>
</evidence>
<keyword evidence="5" id="KW-0276">Fatty acid metabolism</keyword>
<evidence type="ECO:0000256" key="10">
    <source>
        <dbReference type="ARBA" id="ARBA00023235"/>
    </source>
</evidence>
<dbReference type="InterPro" id="IPR050136">
    <property type="entry name" value="FA_oxidation_alpha_subunit"/>
</dbReference>
<comment type="similarity">
    <text evidence="3">In the N-terminal section; belongs to the enoyl-CoA hydratase/isomerase family.</text>
</comment>
<dbReference type="FunFam" id="3.40.50.720:FF:000009">
    <property type="entry name" value="Fatty oxidation complex, alpha subunit"/>
    <property type="match status" value="1"/>
</dbReference>
<keyword evidence="7" id="KW-0560">Oxidoreductase</keyword>
<dbReference type="SUPFAM" id="SSF48179">
    <property type="entry name" value="6-phosphogluconate dehydrogenase C-terminal domain-like"/>
    <property type="match status" value="2"/>
</dbReference>
<dbReference type="GO" id="GO:0004300">
    <property type="term" value="F:enoyl-CoA hydratase activity"/>
    <property type="evidence" value="ECO:0007669"/>
    <property type="project" value="UniProtKB-EC"/>
</dbReference>
<evidence type="ECO:0000256" key="12">
    <source>
        <dbReference type="ARBA" id="ARBA00023268"/>
    </source>
</evidence>
<dbReference type="InterPro" id="IPR029045">
    <property type="entry name" value="ClpP/crotonase-like_dom_sf"/>
</dbReference>
<dbReference type="Pfam" id="PF02737">
    <property type="entry name" value="3HCDH_N"/>
    <property type="match status" value="1"/>
</dbReference>
<dbReference type="Gene3D" id="3.90.226.10">
    <property type="entry name" value="2-enoyl-CoA Hydratase, Chain A, domain 1"/>
    <property type="match status" value="1"/>
</dbReference>